<dbReference type="Pfam" id="PF13591">
    <property type="entry name" value="MerR_2"/>
    <property type="match status" value="1"/>
</dbReference>
<organism evidence="1 2">
    <name type="scientific">Zobellia amurskyensis</name>
    <dbReference type="NCBI Taxonomy" id="248905"/>
    <lineage>
        <taxon>Bacteria</taxon>
        <taxon>Pseudomonadati</taxon>
        <taxon>Bacteroidota</taxon>
        <taxon>Flavobacteriia</taxon>
        <taxon>Flavobacteriales</taxon>
        <taxon>Flavobacteriaceae</taxon>
        <taxon>Zobellia</taxon>
    </lineage>
</organism>
<accession>A0A7X2ZVH7</accession>
<dbReference type="Gene3D" id="1.10.1660.10">
    <property type="match status" value="1"/>
</dbReference>
<dbReference type="Proteomes" id="UP000540519">
    <property type="component" value="Unassembled WGS sequence"/>
</dbReference>
<dbReference type="OrthoDB" id="1494789at2"/>
<dbReference type="EMBL" id="RCNR01000032">
    <property type="protein sequence ID" value="MUH37132.1"/>
    <property type="molecule type" value="Genomic_DNA"/>
</dbReference>
<comment type="caution">
    <text evidence="1">The sequence shown here is derived from an EMBL/GenBank/DDBJ whole genome shotgun (WGS) entry which is preliminary data.</text>
</comment>
<sequence length="96" mass="11131">MQQQEYVSVTEFCNGHSISTTVITQLKEYGLVSIVERSNSLFIPLEELPKTEKILRLHTDLDINLEGVEVITRLLERIENANEELIRLKNKLSLYE</sequence>
<dbReference type="RefSeq" id="WP_155600511.1">
    <property type="nucleotide sequence ID" value="NZ_RCNR01000032.1"/>
</dbReference>
<gene>
    <name evidence="1" type="ORF">D9O36_14865</name>
</gene>
<name>A0A7X2ZVH7_9FLAO</name>
<protein>
    <submittedName>
        <fullName evidence="1">MerR family transcriptional regulator</fullName>
    </submittedName>
</protein>
<proteinExistence type="predicted"/>
<evidence type="ECO:0000313" key="1">
    <source>
        <dbReference type="EMBL" id="MUH37132.1"/>
    </source>
</evidence>
<reference evidence="1 2" key="1">
    <citation type="journal article" date="2019" name="Mar. Drugs">
        <title>Comparative Genomics and CAZyme Genome Repertoires of Marine Zobellia amurskyensis KMM 3526(T) and Zobellia laminariae KMM 3676(T).</title>
        <authorList>
            <person name="Chernysheva N."/>
            <person name="Bystritskaya E."/>
            <person name="Stenkova A."/>
            <person name="Golovkin I."/>
            <person name="Nedashkovskaya O."/>
            <person name="Isaeva M."/>
        </authorList>
    </citation>
    <scope>NUCLEOTIDE SEQUENCE [LARGE SCALE GENOMIC DNA]</scope>
    <source>
        <strain evidence="1 2">KMM 3526</strain>
    </source>
</reference>
<dbReference type="AlphaFoldDB" id="A0A7X2ZVH7"/>
<keyword evidence="2" id="KW-1185">Reference proteome</keyword>
<evidence type="ECO:0000313" key="2">
    <source>
        <dbReference type="Proteomes" id="UP000540519"/>
    </source>
</evidence>